<keyword evidence="6" id="KW-1185">Reference proteome</keyword>
<feature type="domain" description="Outer membrane protein beta-barrel" evidence="4">
    <location>
        <begin position="364"/>
        <end position="769"/>
    </location>
</feature>
<evidence type="ECO:0000259" key="4">
    <source>
        <dbReference type="Pfam" id="PF14905"/>
    </source>
</evidence>
<dbReference type="InterPro" id="IPR041700">
    <property type="entry name" value="OMP_b-brl_3"/>
</dbReference>
<keyword evidence="2" id="KW-0472">Membrane</keyword>
<dbReference type="InterPro" id="IPR037066">
    <property type="entry name" value="Plug_dom_sf"/>
</dbReference>
<organism evidence="5 6">
    <name type="scientific">Capnocytophaga bilenii</name>
    <dbReference type="NCBI Taxonomy" id="2819369"/>
    <lineage>
        <taxon>Bacteria</taxon>
        <taxon>Pseudomonadati</taxon>
        <taxon>Bacteroidota</taxon>
        <taxon>Flavobacteriia</taxon>
        <taxon>Flavobacteriales</taxon>
        <taxon>Flavobacteriaceae</taxon>
        <taxon>Capnocytophaga</taxon>
    </lineage>
</organism>
<dbReference type="InterPro" id="IPR036942">
    <property type="entry name" value="Beta-barrel_TonB_sf"/>
</dbReference>
<protein>
    <submittedName>
        <fullName evidence="5">TonB-dependent receptor</fullName>
    </submittedName>
</protein>
<dbReference type="RefSeq" id="WP_009415566.1">
    <property type="nucleotide sequence ID" value="NZ_JAGDYP010000008.1"/>
</dbReference>
<proteinExistence type="predicted"/>
<evidence type="ECO:0000256" key="3">
    <source>
        <dbReference type="ARBA" id="ARBA00023237"/>
    </source>
</evidence>
<accession>A0ABS3PZW1</accession>
<dbReference type="Gene3D" id="2.60.40.10">
    <property type="entry name" value="Immunoglobulins"/>
    <property type="match status" value="1"/>
</dbReference>
<comment type="subcellular location">
    <subcellularLocation>
        <location evidence="1">Cell outer membrane</location>
    </subcellularLocation>
</comment>
<dbReference type="SUPFAM" id="SSF49464">
    <property type="entry name" value="Carboxypeptidase regulatory domain-like"/>
    <property type="match status" value="1"/>
</dbReference>
<gene>
    <name evidence="5" type="ORF">J4N46_10725</name>
</gene>
<dbReference type="Proteomes" id="UP000681610">
    <property type="component" value="Unassembled WGS sequence"/>
</dbReference>
<evidence type="ECO:0000313" key="5">
    <source>
        <dbReference type="EMBL" id="MBO1884871.1"/>
    </source>
</evidence>
<dbReference type="PANTHER" id="PTHR40980">
    <property type="entry name" value="PLUG DOMAIN-CONTAINING PROTEIN"/>
    <property type="match status" value="1"/>
</dbReference>
<dbReference type="Pfam" id="PF14905">
    <property type="entry name" value="OMP_b-brl_3"/>
    <property type="match status" value="1"/>
</dbReference>
<dbReference type="SUPFAM" id="SSF56935">
    <property type="entry name" value="Porins"/>
    <property type="match status" value="1"/>
</dbReference>
<dbReference type="Gene3D" id="2.40.170.20">
    <property type="entry name" value="TonB-dependent receptor, beta-barrel domain"/>
    <property type="match status" value="1"/>
</dbReference>
<evidence type="ECO:0000313" key="6">
    <source>
        <dbReference type="Proteomes" id="UP000681610"/>
    </source>
</evidence>
<reference evidence="5 6" key="1">
    <citation type="submission" date="2021-03" db="EMBL/GenBank/DDBJ databases">
        <title>Isolation and description of Capnocytophaga bilenii sp. nov., a novel Capnocytophaga species, isolated from a gingivitis subject.</title>
        <authorList>
            <person name="Antezack A."/>
            <person name="Monnet-Corti V."/>
            <person name="La Scola B."/>
        </authorList>
    </citation>
    <scope>NUCLEOTIDE SEQUENCE [LARGE SCALE GENOMIC DNA]</scope>
    <source>
        <strain evidence="5 6">Marseille-Q4570</strain>
    </source>
</reference>
<dbReference type="EMBL" id="JAGDYP010000008">
    <property type="protein sequence ID" value="MBO1884871.1"/>
    <property type="molecule type" value="Genomic_DNA"/>
</dbReference>
<dbReference type="Gene3D" id="2.170.130.10">
    <property type="entry name" value="TonB-dependent receptor, plug domain"/>
    <property type="match status" value="1"/>
</dbReference>
<dbReference type="InterPro" id="IPR008969">
    <property type="entry name" value="CarboxyPept-like_regulatory"/>
</dbReference>
<name>A0ABS3PZW1_9FLAO</name>
<keyword evidence="5" id="KW-0675">Receptor</keyword>
<dbReference type="InterPro" id="IPR013783">
    <property type="entry name" value="Ig-like_fold"/>
</dbReference>
<comment type="caution">
    <text evidence="5">The sequence shown here is derived from an EMBL/GenBank/DDBJ whole genome shotgun (WGS) entry which is preliminary data.</text>
</comment>
<evidence type="ECO:0000256" key="1">
    <source>
        <dbReference type="ARBA" id="ARBA00004442"/>
    </source>
</evidence>
<dbReference type="PANTHER" id="PTHR40980:SF4">
    <property type="entry name" value="TONB-DEPENDENT RECEPTOR-LIKE BETA-BARREL DOMAIN-CONTAINING PROTEIN"/>
    <property type="match status" value="1"/>
</dbReference>
<keyword evidence="3" id="KW-0998">Cell outer membrane</keyword>
<evidence type="ECO:0000256" key="2">
    <source>
        <dbReference type="ARBA" id="ARBA00023136"/>
    </source>
</evidence>
<sequence length="792" mass="91085">MKQIFTAILLNCFFLGFSNDFMIKGKTVQHGNPVHNVEVVLYSSNSVALKSTLTDVNGVFSIYAQEGDYTIEFRQLGIVFLRKLIKVDKDINLSEIEINTTQQLKEVVVSGKKQVLEQKTDRLVFNVENSVMASSGTMLDALKATPSLVVDNDKISVIGKSTMRVMINDRLVQMSGSELQTYLSSLSATDIKSIEVITTPPAKYDAEGKGGLVNIVLKKKLSDSWNDQLWARYSQATYALLSVGNTFNFKQGKWNLSASFNGTVGDIGAVITSEQFYPTENWRERKRAKLKNDNISGRFGVDYELTEKASIGGIYSGYYLKNKEEDWGVTAISHNSYPLGTMNNKGVEDKNNSNHAMNLHYIQELDTLGRKLIVEADYFTYNTNSDKDFSSFRIGNRINSYHTLNLSERNINNYSAKVDMEHPFQWIKLSYGAKYAYTKTFNSLKYYDLLTTPPTYLAMSSNAFDYKESIQALYINAEKALSERWQLQAGLRLERTITEGTQQATGQHNKRDYTQLFPTLYFNYAANEDNEFNFGYNRRLERPAFWELNPFRMYINAYASEEGNPDLLPEISNKLEVKHIYKRKFISEFFFSLDEDGSGQYGRADILTQEQRTLRGNYYKNYTYGWKETLLWQITPWWNTTNMITLYTYDGRYSNGFDAYTVGTEFVSGWNFQFYTQHSFTLNKAKTLRAELTTVCNSPQNNLIYKTNTYTFVNAGLKASLLNNKLKLTLTIRDIFDDATPYKIGYSGEMKQIYHVNFDSRQFQFGLSYNFGNNKVRVRQKEFSNQEEQDRS</sequence>